<dbReference type="RefSeq" id="WP_166228930.1">
    <property type="nucleotide sequence ID" value="NZ_CP049989.1"/>
</dbReference>
<evidence type="ECO:0000313" key="3">
    <source>
        <dbReference type="EMBL" id="QIM53682.1"/>
    </source>
</evidence>
<accession>A0A6G8IKB4</accession>
<dbReference type="EMBL" id="CP049989">
    <property type="protein sequence ID" value="QIM53682.1"/>
    <property type="molecule type" value="Genomic_DNA"/>
</dbReference>
<protein>
    <submittedName>
        <fullName evidence="3">TIGR02099 family protein</fullName>
    </submittedName>
</protein>
<organism evidence="3 4">
    <name type="scientific">Hydrogenophaga crocea</name>
    <dbReference type="NCBI Taxonomy" id="2716225"/>
    <lineage>
        <taxon>Bacteria</taxon>
        <taxon>Pseudomonadati</taxon>
        <taxon>Pseudomonadota</taxon>
        <taxon>Betaproteobacteria</taxon>
        <taxon>Burkholderiales</taxon>
        <taxon>Comamonadaceae</taxon>
        <taxon>Hydrogenophaga</taxon>
    </lineage>
</organism>
<dbReference type="KEGG" id="hcz:G9Q37_16740"/>
<evidence type="ECO:0000259" key="2">
    <source>
        <dbReference type="Pfam" id="PF13116"/>
    </source>
</evidence>
<dbReference type="Proteomes" id="UP000503162">
    <property type="component" value="Chromosome"/>
</dbReference>
<dbReference type="PANTHER" id="PTHR38690:SF1">
    <property type="entry name" value="PROTEASE"/>
    <property type="match status" value="1"/>
</dbReference>
<evidence type="ECO:0000313" key="4">
    <source>
        <dbReference type="Proteomes" id="UP000503162"/>
    </source>
</evidence>
<reference evidence="3 4" key="1">
    <citation type="submission" date="2020-03" db="EMBL/GenBank/DDBJ databases">
        <title>Hydrogenophaga sp. nov. isolated from cyanobacterial mat.</title>
        <authorList>
            <person name="Thorat V."/>
            <person name="Kirdat K."/>
            <person name="Tiwarekar B."/>
            <person name="Costa E.D."/>
            <person name="Yadav A."/>
        </authorList>
    </citation>
    <scope>NUCLEOTIDE SEQUENCE [LARGE SCALE GENOMIC DNA]</scope>
    <source>
        <strain evidence="3 4">BA0156</strain>
    </source>
</reference>
<feature type="domain" description="YhdP central" evidence="2">
    <location>
        <begin position="29"/>
        <end position="1367"/>
    </location>
</feature>
<keyword evidence="1" id="KW-0472">Membrane</keyword>
<keyword evidence="4" id="KW-1185">Reference proteome</keyword>
<name>A0A6G8IKB4_9BURK</name>
<keyword evidence="1" id="KW-0812">Transmembrane</keyword>
<dbReference type="InterPro" id="IPR011836">
    <property type="entry name" value="YhdP"/>
</dbReference>
<sequence length="1384" mass="149013">MMRSQQANTARDDGAVTAGRLLRLWAMATRLLLWLVAGAWGIFLLTWIVLQAWIVPRIENWRPDLERWASHAVGVEVRIGAIRSVGNPDGGLPPLVPSFELRDVRLLDSSGRSALELPVVRGAVSVASLWRGGFEQILIERPVLDVRRLADGRIEVAGMAFTDSGSGDGRGAEWFFDQTEFAVRGGTVRWTDERRGQPPVLLRELDFVARNGHRSHDLRLDATPEPAWGDRFSLRARLREPLWRLPGLGGAPRQPWDDWSGQLYADFSRADVALLRRHADLSDWGVEVRSGQGALRAWARLQRGDIEALTLDTALTGVDLQLGPDLPALALERLDGRLEATWTEAQWTAGTERLAFRTAEGQEWRGGTVRVAHQRARERQGARTEVQARAVDLATLTALAERLPLPGEARGWLGRLQPRGRLDDLDLAWQARGSGPLAGQAVLRAKGRLSGLALAGEPSGRLSRSGRFPLPGRPGVDNADLSFELDQNGGRAQLALRQGALDFPDVFEEPRIAFDRLDARLAWRVKGERIEVDLDDGSFANAHAEGTVRVRWHTGDPATSPARARFPGVLDLTARLTRADGTAVHRYLPLSVNENARHYVRDAVRAGVSRQVNFRLQGEVWDMPFNEPQHTPGTFQITAALEGVDFDHLPPALQAAGDPPWPGVRGARAQFALDRMAMRITGIEGGLDGAPGVRIDQASVVVDDLAHRPVVQVRLRANGPGEALLGHVQRTPLNRYTQQALARATASGPAGAELRLELPLEDLKATRVRGSVRLDGTDLRITPASPLLARARGTLSFSERGFAFNGARAQVLGGELVFDGSLRAEPGAPVQLQFRGQGVASAAGLREGGLGPVGALFAHASGSAPYTVQLGFRAGEPELRISSSLQGMAIQLPAPLAKPAEASWPLRYDSSVSAVQDGQATRERVAVALGPAAAPVLDLQLERELGPTPRAPRASVALGLPAGERAPLPEQGIAVQARVAELDVDQWRKLLPAAAGAPAAGAGGDAMAWLPSHVSLQADAVAVDGRRFQRVVVGATREGPLWRANVDADGLNGYVEFRPASGPQAGSVYARLARLTLPRQAPSEVERLLEQPGNSVPALDIAVEDLQWDGRSLGRVEVEAVNRGGPLRVAEWRLNALRVSVPEARLTASGNWAASGAGAEGSGPRRTALQFRLDVQDSGALLERFGREGLVRGGRGRLEGTLGWQGAPFAPDYPSLSGQLHLDVERGQFLKAEPGAARLLGVLSLQALPRRLVLDFRDVFSDGFAFDFVRGDARIERGVVHTNNLQMKGVNAAALLEGSADVARETQDLKVVVVPEINAGTASLIATAINPAVGLGTFLAQFLLRQPMQSAATQEFRVSGSWADPQVQKVARSAAPAAPPQPLQ</sequence>
<evidence type="ECO:0000256" key="1">
    <source>
        <dbReference type="SAM" id="Phobius"/>
    </source>
</evidence>
<feature type="transmembrane region" description="Helical" evidence="1">
    <location>
        <begin position="31"/>
        <end position="54"/>
    </location>
</feature>
<proteinExistence type="predicted"/>
<gene>
    <name evidence="3" type="ORF">G9Q37_16740</name>
</gene>
<dbReference type="Pfam" id="PF13116">
    <property type="entry name" value="YhdP"/>
    <property type="match status" value="1"/>
</dbReference>
<dbReference type="NCBIfam" id="TIGR02099">
    <property type="entry name" value="YhdP family protein"/>
    <property type="match status" value="1"/>
</dbReference>
<dbReference type="PANTHER" id="PTHR38690">
    <property type="entry name" value="PROTEASE-RELATED"/>
    <property type="match status" value="1"/>
</dbReference>
<keyword evidence="1" id="KW-1133">Transmembrane helix</keyword>
<dbReference type="InterPro" id="IPR025263">
    <property type="entry name" value="YhdP_central"/>
</dbReference>